<organism evidence="5 6">
    <name type="scientific">Dibothriocephalus latus</name>
    <name type="common">Fish tapeworm</name>
    <name type="synonym">Diphyllobothrium latum</name>
    <dbReference type="NCBI Taxonomy" id="60516"/>
    <lineage>
        <taxon>Eukaryota</taxon>
        <taxon>Metazoa</taxon>
        <taxon>Spiralia</taxon>
        <taxon>Lophotrochozoa</taxon>
        <taxon>Platyhelminthes</taxon>
        <taxon>Cestoda</taxon>
        <taxon>Eucestoda</taxon>
        <taxon>Diphyllobothriidea</taxon>
        <taxon>Diphyllobothriidae</taxon>
        <taxon>Dibothriocephalus</taxon>
    </lineage>
</organism>
<protein>
    <recommendedName>
        <fullName evidence="4">Desmoplakin SH3 domain-containing protein</fullName>
    </recommendedName>
</protein>
<dbReference type="SUPFAM" id="SSF46966">
    <property type="entry name" value="Spectrin repeat"/>
    <property type="match status" value="1"/>
</dbReference>
<dbReference type="Proteomes" id="UP000281553">
    <property type="component" value="Unassembled WGS sequence"/>
</dbReference>
<sequence length="900" mass="101037">MSVGVNHAALDSERKHQEDLLSELRELEEETSSPLLNNTQLPQLASSVGADLELNTKCLKYLTDISDLERYITDVAAQFAERSVELSKPNSVNSAVYTYKTLTDNVESCWDYVDQLASLTQIHLKSAAQYHQFFHEANELESKMERQIIIADNRSVLNPGRQMYKETSKLANEIREQLDVMRSLWDRSKTLVERSSHIVPMRLRLGGVAKGMVVDTETERPVMVRALTGLVGPNYSIQQGEHLRLIDNREDMRLWRVQTSTGIAEVPSVCFWLTGNDSEATNRAIAIKEKCRAVWLDLLERDRQLLYDNFTVIMTQLASEEHLYCFNYDVLNELLPDMRILLPNSGLNDGRLQAAVDKFQRKVIVKDAGERIPTSGLVLQEADLVRMRAPLLRLQDHLEGVGKMEAELRTIDERIAGYLSEVDNEREQVYNSIELLEFLMEKSQTQLKDIIDELGQWRRASPVQEMRMEYIRASKTKHHTEYYPELAETLQSPLGRFRSRSQPGTAKDPPRGRQKSPGTLKDSDYRRTRSALSKMDTITQIGYHSQQDVCPCQRTPREDSRLGQANTTKRSREFGSQVDNAMLRTLDANPTAQISPEGANVVQAPLLDDGRPRAEIHKAGTQVSTLVSREHLTEFAAESNRTQAGQKSMHSKMQSWLQCSIIASEKSSLTDAVESKSEMVNKKFQAVMPAINTEIQVGRRYSSNAAQTIEIKEAQEAVMRPTSAMESEITMRELSEVISTGTQAATVYHGKNLQVSVPQGLSVIAARSAKRQNKRVQVVPETRPEQIDTTLMIMETGCECQTDKRATLTSKAETEKTSRTPVSVTETENRSSYATTREGGLEELRTSDATRGHVTVSDGCGVTLVASAVSNSLTQYDPIRSGDMVCEGCGARVVVSDDSY</sequence>
<evidence type="ECO:0000256" key="1">
    <source>
        <dbReference type="ARBA" id="ARBA00022553"/>
    </source>
</evidence>
<evidence type="ECO:0000259" key="4">
    <source>
        <dbReference type="Pfam" id="PF17902"/>
    </source>
</evidence>
<dbReference type="AlphaFoldDB" id="A0A3P7KZR7"/>
<proteinExistence type="predicted"/>
<dbReference type="InterPro" id="IPR041615">
    <property type="entry name" value="Desmoplakin_SH3"/>
</dbReference>
<dbReference type="Gene3D" id="2.30.30.40">
    <property type="entry name" value="SH3 Domains"/>
    <property type="match status" value="1"/>
</dbReference>
<feature type="region of interest" description="Disordered" evidence="3">
    <location>
        <begin position="549"/>
        <end position="573"/>
    </location>
</feature>
<name>A0A3P7KZR7_DIBLA</name>
<gene>
    <name evidence="5" type="ORF">DILT_LOCUS5825</name>
</gene>
<keyword evidence="2" id="KW-0677">Repeat</keyword>
<accession>A0A3P7KZR7</accession>
<evidence type="ECO:0000256" key="2">
    <source>
        <dbReference type="ARBA" id="ARBA00022737"/>
    </source>
</evidence>
<evidence type="ECO:0000313" key="5">
    <source>
        <dbReference type="EMBL" id="VDN09994.1"/>
    </source>
</evidence>
<dbReference type="Pfam" id="PF17902">
    <property type="entry name" value="SH3_10"/>
    <property type="match status" value="1"/>
</dbReference>
<feature type="compositionally biased region" description="Polar residues" evidence="3">
    <location>
        <begin position="819"/>
        <end position="835"/>
    </location>
</feature>
<feature type="non-terminal residue" evidence="5">
    <location>
        <position position="900"/>
    </location>
</feature>
<evidence type="ECO:0000256" key="3">
    <source>
        <dbReference type="SAM" id="MobiDB-lite"/>
    </source>
</evidence>
<dbReference type="Gene3D" id="1.20.58.60">
    <property type="match status" value="1"/>
</dbReference>
<feature type="region of interest" description="Disordered" evidence="3">
    <location>
        <begin position="809"/>
        <end position="839"/>
    </location>
</feature>
<feature type="region of interest" description="Disordered" evidence="3">
    <location>
        <begin position="491"/>
        <end position="527"/>
    </location>
</feature>
<keyword evidence="6" id="KW-1185">Reference proteome</keyword>
<keyword evidence="1" id="KW-0597">Phosphoprotein</keyword>
<feature type="compositionally biased region" description="Basic and acidic residues" evidence="3">
    <location>
        <begin position="809"/>
        <end position="818"/>
    </location>
</feature>
<feature type="domain" description="Desmoplakin SH3" evidence="4">
    <location>
        <begin position="217"/>
        <end position="272"/>
    </location>
</feature>
<reference evidence="5 6" key="1">
    <citation type="submission" date="2018-11" db="EMBL/GenBank/DDBJ databases">
        <authorList>
            <consortium name="Pathogen Informatics"/>
        </authorList>
    </citation>
    <scope>NUCLEOTIDE SEQUENCE [LARGE SCALE GENOMIC DNA]</scope>
</reference>
<dbReference type="OrthoDB" id="18740at2759"/>
<dbReference type="EMBL" id="UYRU01048228">
    <property type="protein sequence ID" value="VDN09994.1"/>
    <property type="molecule type" value="Genomic_DNA"/>
</dbReference>
<evidence type="ECO:0000313" key="6">
    <source>
        <dbReference type="Proteomes" id="UP000281553"/>
    </source>
</evidence>